<dbReference type="InterPro" id="IPR029479">
    <property type="entry name" value="Nitroreductase"/>
</dbReference>
<evidence type="ECO:0000259" key="6">
    <source>
        <dbReference type="Pfam" id="PF00881"/>
    </source>
</evidence>
<dbReference type="InterPro" id="IPR000415">
    <property type="entry name" value="Nitroreductase-like"/>
</dbReference>
<evidence type="ECO:0000256" key="5">
    <source>
        <dbReference type="ARBA" id="ARBA00023002"/>
    </source>
</evidence>
<comment type="caution">
    <text evidence="7">The sequence shown here is derived from an EMBL/GenBank/DDBJ whole genome shotgun (WGS) entry which is preliminary data.</text>
</comment>
<keyword evidence="3" id="KW-0285">Flavoprotein</keyword>
<comment type="similarity">
    <text evidence="2">Belongs to the nitroreductase family.</text>
</comment>
<feature type="domain" description="Nitroreductase" evidence="6">
    <location>
        <begin position="10"/>
        <end position="197"/>
    </location>
</feature>
<dbReference type="PANTHER" id="PTHR43673">
    <property type="entry name" value="NAD(P)H NITROREDUCTASE YDGI-RELATED"/>
    <property type="match status" value="1"/>
</dbReference>
<name>A0A972VYM5_9GAMM</name>
<dbReference type="PANTHER" id="PTHR43673:SF2">
    <property type="entry name" value="NITROREDUCTASE"/>
    <property type="match status" value="1"/>
</dbReference>
<protein>
    <submittedName>
        <fullName evidence="7">Nitroreductase</fullName>
    </submittedName>
</protein>
<dbReference type="SUPFAM" id="SSF55469">
    <property type="entry name" value="FMN-dependent nitroreductase-like"/>
    <property type="match status" value="1"/>
</dbReference>
<gene>
    <name evidence="7" type="ORF">HQ497_10355</name>
</gene>
<dbReference type="EMBL" id="JABMOJ010000388">
    <property type="protein sequence ID" value="NQV65754.1"/>
    <property type="molecule type" value="Genomic_DNA"/>
</dbReference>
<evidence type="ECO:0000256" key="4">
    <source>
        <dbReference type="ARBA" id="ARBA00022643"/>
    </source>
</evidence>
<accession>A0A972VYM5</accession>
<organism evidence="7 8">
    <name type="scientific">SAR86 cluster bacterium</name>
    <dbReference type="NCBI Taxonomy" id="2030880"/>
    <lineage>
        <taxon>Bacteria</taxon>
        <taxon>Pseudomonadati</taxon>
        <taxon>Pseudomonadota</taxon>
        <taxon>Gammaproteobacteria</taxon>
        <taxon>SAR86 cluster</taxon>
    </lineage>
</organism>
<keyword evidence="4" id="KW-0288">FMN</keyword>
<dbReference type="Pfam" id="PF00881">
    <property type="entry name" value="Nitroreductase"/>
    <property type="match status" value="1"/>
</dbReference>
<comment type="cofactor">
    <cofactor evidence="1">
        <name>FMN</name>
        <dbReference type="ChEBI" id="CHEBI:58210"/>
    </cofactor>
</comment>
<evidence type="ECO:0000313" key="8">
    <source>
        <dbReference type="Proteomes" id="UP000754644"/>
    </source>
</evidence>
<evidence type="ECO:0000256" key="1">
    <source>
        <dbReference type="ARBA" id="ARBA00001917"/>
    </source>
</evidence>
<sequence length="222" mass="24590">MTDMTLEEAVRARRSVRGFLPKSVPQALMTQVFELAQWAPSGTNVQPWQVCVASGATRDALRETFMQRVRTKEPATPDYSDGRIAEQYRGRRRECARVLFDAMGIDWEDKPGRAAASFRNFEMFDAPHMAFLCMDDVFGKQSAADVGMYTQTLMLALTAHGLASCAQGTMAHYPDVVRDTFNLGSEIKVLFGLGFGYEDVNVPANSARTTRAPLAETVTFLG</sequence>
<proteinExistence type="inferred from homology"/>
<evidence type="ECO:0000256" key="2">
    <source>
        <dbReference type="ARBA" id="ARBA00007118"/>
    </source>
</evidence>
<dbReference type="Gene3D" id="3.40.109.10">
    <property type="entry name" value="NADH Oxidase"/>
    <property type="match status" value="1"/>
</dbReference>
<keyword evidence="5" id="KW-0560">Oxidoreductase</keyword>
<dbReference type="GO" id="GO:0016491">
    <property type="term" value="F:oxidoreductase activity"/>
    <property type="evidence" value="ECO:0007669"/>
    <property type="project" value="UniProtKB-KW"/>
</dbReference>
<dbReference type="CDD" id="cd02136">
    <property type="entry name" value="PnbA_NfnB-like"/>
    <property type="match status" value="1"/>
</dbReference>
<dbReference type="Proteomes" id="UP000754644">
    <property type="component" value="Unassembled WGS sequence"/>
</dbReference>
<evidence type="ECO:0000313" key="7">
    <source>
        <dbReference type="EMBL" id="NQV65754.1"/>
    </source>
</evidence>
<dbReference type="AlphaFoldDB" id="A0A972VYM5"/>
<evidence type="ECO:0000256" key="3">
    <source>
        <dbReference type="ARBA" id="ARBA00022630"/>
    </source>
</evidence>
<reference evidence="7" key="1">
    <citation type="submission" date="2020-05" db="EMBL/GenBank/DDBJ databases">
        <title>Sulfur intermediates as new biogeochemical hubs in an aquatic model microbial ecosystem.</title>
        <authorList>
            <person name="Vigneron A."/>
        </authorList>
    </citation>
    <scope>NUCLEOTIDE SEQUENCE</scope>
    <source>
        <strain evidence="7">Bin.250</strain>
    </source>
</reference>